<sequence>MPSTEKLQRSFLSQAKLYTWLHRASDSEIKRLKILTLHLTDIDLTPLFEEPSSSSTVREPRRNAWSLYQQDLAKLDRAMQALTGLTDLTIVPPEQGTALVRGMYLTALGIVAGRCKGLRCLTVRDEEGVREHIPGFTGLGKVVFEGKEEVVKKEVKSVVVKVEVDEDEW</sequence>
<gene>
    <name evidence="1" type="ORF">TI39_contig470g00003</name>
</gene>
<evidence type="ECO:0000313" key="1">
    <source>
        <dbReference type="EMBL" id="KJX97696.1"/>
    </source>
</evidence>
<dbReference type="AlphaFoldDB" id="A0A0F4GJX0"/>
<protein>
    <submittedName>
        <fullName evidence="1">Uncharacterized protein</fullName>
    </submittedName>
</protein>
<reference evidence="1 2" key="1">
    <citation type="submission" date="2015-03" db="EMBL/GenBank/DDBJ databases">
        <title>RNA-seq based gene annotation and comparative genomics of four Zymoseptoria species reveal species-specific pathogenicity related genes and transposable element activity.</title>
        <authorList>
            <person name="Grandaubert J."/>
            <person name="Bhattacharyya A."/>
            <person name="Stukenbrock E.H."/>
        </authorList>
    </citation>
    <scope>NUCLEOTIDE SEQUENCE [LARGE SCALE GENOMIC DNA]</scope>
    <source>
        <strain evidence="1 2">Zb18110</strain>
    </source>
</reference>
<evidence type="ECO:0000313" key="2">
    <source>
        <dbReference type="Proteomes" id="UP000033647"/>
    </source>
</evidence>
<dbReference type="OrthoDB" id="4413570at2759"/>
<accession>A0A0F4GJX0</accession>
<proteinExistence type="predicted"/>
<organism evidence="1 2">
    <name type="scientific">Zymoseptoria brevis</name>
    <dbReference type="NCBI Taxonomy" id="1047168"/>
    <lineage>
        <taxon>Eukaryota</taxon>
        <taxon>Fungi</taxon>
        <taxon>Dikarya</taxon>
        <taxon>Ascomycota</taxon>
        <taxon>Pezizomycotina</taxon>
        <taxon>Dothideomycetes</taxon>
        <taxon>Dothideomycetidae</taxon>
        <taxon>Mycosphaerellales</taxon>
        <taxon>Mycosphaerellaceae</taxon>
        <taxon>Zymoseptoria</taxon>
    </lineage>
</organism>
<name>A0A0F4GJX0_9PEZI</name>
<dbReference type="Proteomes" id="UP000033647">
    <property type="component" value="Unassembled WGS sequence"/>
</dbReference>
<comment type="caution">
    <text evidence="1">The sequence shown here is derived from an EMBL/GenBank/DDBJ whole genome shotgun (WGS) entry which is preliminary data.</text>
</comment>
<keyword evidence="2" id="KW-1185">Reference proteome</keyword>
<dbReference type="EMBL" id="LAFY01000462">
    <property type="protein sequence ID" value="KJX97696.1"/>
    <property type="molecule type" value="Genomic_DNA"/>
</dbReference>